<evidence type="ECO:0000313" key="2">
    <source>
        <dbReference type="Proteomes" id="UP001589896"/>
    </source>
</evidence>
<proteinExistence type="predicted"/>
<organism evidence="1 2">
    <name type="scientific">Lysobacter korlensis</name>
    <dbReference type="NCBI Taxonomy" id="553636"/>
    <lineage>
        <taxon>Bacteria</taxon>
        <taxon>Pseudomonadati</taxon>
        <taxon>Pseudomonadota</taxon>
        <taxon>Gammaproteobacteria</taxon>
        <taxon>Lysobacterales</taxon>
        <taxon>Lysobacteraceae</taxon>
        <taxon>Lysobacter</taxon>
    </lineage>
</organism>
<dbReference type="Gene3D" id="1.10.287.1700">
    <property type="match status" value="1"/>
</dbReference>
<evidence type="ECO:0000313" key="1">
    <source>
        <dbReference type="EMBL" id="MFC0680693.1"/>
    </source>
</evidence>
<dbReference type="RefSeq" id="WP_386672669.1">
    <property type="nucleotide sequence ID" value="NZ_JBHLTG010000006.1"/>
</dbReference>
<dbReference type="InterPro" id="IPR053716">
    <property type="entry name" value="Flag_assembly_chemotaxis_eff"/>
</dbReference>
<name>A0ABV6RXS5_9GAMM</name>
<dbReference type="Proteomes" id="UP001589896">
    <property type="component" value="Unassembled WGS sequence"/>
</dbReference>
<gene>
    <name evidence="1" type="ORF">ACFFGH_22915</name>
</gene>
<accession>A0ABV6RXS5</accession>
<evidence type="ECO:0008006" key="3">
    <source>
        <dbReference type="Google" id="ProtNLM"/>
    </source>
</evidence>
<keyword evidence="2" id="KW-1185">Reference proteome</keyword>
<protein>
    <recommendedName>
        <fullName evidence="3">Flagellar FliJ protein</fullName>
    </recommendedName>
</protein>
<dbReference type="EMBL" id="JBHLTG010000006">
    <property type="protein sequence ID" value="MFC0680693.1"/>
    <property type="molecule type" value="Genomic_DNA"/>
</dbReference>
<sequence length="154" mass="16657">MTNPKSFPLAGLLRLRKLQEDQAAAALSATRARAEQVRQRNRRLRETLVASGLEASSVEHIVAIAAARASTSSMLSELEALGRSTADEESRALADHQESRRRALTLEKLEAGHQAAQVQEQSIEEQRALDELAVRGWAASRAGTIRPGSAQAHG</sequence>
<comment type="caution">
    <text evidence="1">The sequence shown here is derived from an EMBL/GenBank/DDBJ whole genome shotgun (WGS) entry which is preliminary data.</text>
</comment>
<reference evidence="1 2" key="1">
    <citation type="submission" date="2024-09" db="EMBL/GenBank/DDBJ databases">
        <authorList>
            <person name="Sun Q."/>
            <person name="Mori K."/>
        </authorList>
    </citation>
    <scope>NUCLEOTIDE SEQUENCE [LARGE SCALE GENOMIC DNA]</scope>
    <source>
        <strain evidence="1 2">KCTC 23076</strain>
    </source>
</reference>